<dbReference type="Gene3D" id="4.10.240.10">
    <property type="entry name" value="Zn(2)-C6 fungal-type DNA-binding domain"/>
    <property type="match status" value="1"/>
</dbReference>
<dbReference type="SMART" id="SM00906">
    <property type="entry name" value="Fungal_trans"/>
    <property type="match status" value="1"/>
</dbReference>
<dbReference type="InterPro" id="IPR052783">
    <property type="entry name" value="Metabolic/Drug-Res_Regulator"/>
</dbReference>
<dbReference type="PANTHER" id="PTHR47655:SF2">
    <property type="entry name" value="QUINIC ACID UTILIZATION ACTIVATOR"/>
    <property type="match status" value="1"/>
</dbReference>
<feature type="region of interest" description="Disordered" evidence="6">
    <location>
        <begin position="121"/>
        <end position="156"/>
    </location>
</feature>
<dbReference type="GO" id="GO:0003677">
    <property type="term" value="F:DNA binding"/>
    <property type="evidence" value="ECO:0007669"/>
    <property type="project" value="UniProtKB-KW"/>
</dbReference>
<dbReference type="Pfam" id="PF04082">
    <property type="entry name" value="Fungal_trans"/>
    <property type="match status" value="1"/>
</dbReference>
<dbReference type="PROSITE" id="PS50048">
    <property type="entry name" value="ZN2_CY6_FUNGAL_2"/>
    <property type="match status" value="1"/>
</dbReference>
<dbReference type="InterPro" id="IPR007219">
    <property type="entry name" value="XnlR_reg_dom"/>
</dbReference>
<evidence type="ECO:0000256" key="5">
    <source>
        <dbReference type="ARBA" id="ARBA00023242"/>
    </source>
</evidence>
<keyword evidence="1" id="KW-0479">Metal-binding</keyword>
<keyword evidence="9" id="KW-1185">Reference proteome</keyword>
<proteinExistence type="predicted"/>
<organism evidence="8 9">
    <name type="scientific">Penicillium malachiteum</name>
    <dbReference type="NCBI Taxonomy" id="1324776"/>
    <lineage>
        <taxon>Eukaryota</taxon>
        <taxon>Fungi</taxon>
        <taxon>Dikarya</taxon>
        <taxon>Ascomycota</taxon>
        <taxon>Pezizomycotina</taxon>
        <taxon>Eurotiomycetes</taxon>
        <taxon>Eurotiomycetidae</taxon>
        <taxon>Eurotiales</taxon>
        <taxon>Aspergillaceae</taxon>
        <taxon>Penicillium</taxon>
    </lineage>
</organism>
<dbReference type="PROSITE" id="PS00463">
    <property type="entry name" value="ZN2_CY6_FUNGAL_1"/>
    <property type="match status" value="1"/>
</dbReference>
<reference evidence="8" key="1">
    <citation type="journal article" date="2023" name="IMA Fungus">
        <title>Comparative genomic study of the Penicillium genus elucidates a diverse pangenome and 15 lateral gene transfer events.</title>
        <authorList>
            <person name="Petersen C."/>
            <person name="Sorensen T."/>
            <person name="Nielsen M.R."/>
            <person name="Sondergaard T.E."/>
            <person name="Sorensen J.L."/>
            <person name="Fitzpatrick D.A."/>
            <person name="Frisvad J.C."/>
            <person name="Nielsen K.L."/>
        </authorList>
    </citation>
    <scope>NUCLEOTIDE SEQUENCE</scope>
    <source>
        <strain evidence="8">IBT 17514</strain>
    </source>
</reference>
<evidence type="ECO:0000259" key="7">
    <source>
        <dbReference type="PROSITE" id="PS50048"/>
    </source>
</evidence>
<dbReference type="GO" id="GO:0008270">
    <property type="term" value="F:zinc ion binding"/>
    <property type="evidence" value="ECO:0007669"/>
    <property type="project" value="InterPro"/>
</dbReference>
<dbReference type="InterPro" id="IPR036864">
    <property type="entry name" value="Zn2-C6_fun-type_DNA-bd_sf"/>
</dbReference>
<dbReference type="Pfam" id="PF00172">
    <property type="entry name" value="Zn_clus"/>
    <property type="match status" value="1"/>
</dbReference>
<dbReference type="GO" id="GO:0000981">
    <property type="term" value="F:DNA-binding transcription factor activity, RNA polymerase II-specific"/>
    <property type="evidence" value="ECO:0007669"/>
    <property type="project" value="InterPro"/>
</dbReference>
<keyword evidence="2" id="KW-0805">Transcription regulation</keyword>
<accession>A0AAD6MY11</accession>
<evidence type="ECO:0000256" key="1">
    <source>
        <dbReference type="ARBA" id="ARBA00022723"/>
    </source>
</evidence>
<evidence type="ECO:0000256" key="2">
    <source>
        <dbReference type="ARBA" id="ARBA00023015"/>
    </source>
</evidence>
<sequence>MSSPRPSKRRRIYRACDQCRRRKSKCDGEQPICSICSSAGRDCTYQAGGGRRGLAPGYVRSLEIILGLVCQYVPNSEATIHGILFDPPGKNFFRSKQANNALNAWRNSKLAKNVSHLLSPNEDINDDLDWEPTEDKDEDERMDDEPSSQLEVNETTTQAALPRPEEVQAPILQQSNPFNIQVPEITPNLLEFYFTYTHCWFPIVERRELLRAMHLDPGLSASGTSSSQILLWSVISYSSIMSNTDIPGLPTPAIIQLSIQQQALANWENLELGHIQAMLMLTLIHIAAGNLCLAWSLVGQATRMLLTLSPAAKKHRFTHTFNGVVFLDNILSATLGKTPGLPQHEQSKQGPVEEDDVDEWDVWTASHANGNGNRKAPPPLRALSTFNAIRNIMTHLSQILSQPADSINTNELLYQITTQTRPYSKQNDSHPPASILHLTSTFTILTLVRRVEQISPAIVELCTKKIHLALDLLDHYQEIIGEIRPSPLVYCLALQCQYCVSVIAATSNRNDIENINRRITSFLQPIESPSLQTTSNQLHQSLVSSYVGHEDLLHGVATNTPQPLVNEPLNLQVTDNSAMEISMPPPPSQDISTLPGGIEGYDALFEEMVSSFPSSRQEPVFAHNLGFYDGDLDTDFLAHLQHPPAS</sequence>
<evidence type="ECO:0000313" key="9">
    <source>
        <dbReference type="Proteomes" id="UP001215712"/>
    </source>
</evidence>
<comment type="caution">
    <text evidence="8">The sequence shown here is derived from an EMBL/GenBank/DDBJ whole genome shotgun (WGS) entry which is preliminary data.</text>
</comment>
<dbReference type="SUPFAM" id="SSF57701">
    <property type="entry name" value="Zn2/Cys6 DNA-binding domain"/>
    <property type="match status" value="1"/>
</dbReference>
<feature type="compositionally biased region" description="Acidic residues" evidence="6">
    <location>
        <begin position="123"/>
        <end position="146"/>
    </location>
</feature>
<name>A0AAD6MY11_9EURO</name>
<feature type="compositionally biased region" description="Polar residues" evidence="6">
    <location>
        <begin position="147"/>
        <end position="156"/>
    </location>
</feature>
<protein>
    <recommendedName>
        <fullName evidence="7">Zn(2)-C6 fungal-type domain-containing protein</fullName>
    </recommendedName>
</protein>
<gene>
    <name evidence="8" type="ORF">N7493_003650</name>
</gene>
<evidence type="ECO:0000256" key="4">
    <source>
        <dbReference type="ARBA" id="ARBA00023163"/>
    </source>
</evidence>
<dbReference type="AlphaFoldDB" id="A0AAD6MY11"/>
<dbReference type="CDD" id="cd00067">
    <property type="entry name" value="GAL4"/>
    <property type="match status" value="1"/>
</dbReference>
<dbReference type="GO" id="GO:0045944">
    <property type="term" value="P:positive regulation of transcription by RNA polymerase II"/>
    <property type="evidence" value="ECO:0007669"/>
    <property type="project" value="TreeGrafter"/>
</dbReference>
<dbReference type="EMBL" id="JAQJAN010000004">
    <property type="protein sequence ID" value="KAJ5732169.1"/>
    <property type="molecule type" value="Genomic_DNA"/>
</dbReference>
<reference evidence="8" key="2">
    <citation type="submission" date="2023-01" db="EMBL/GenBank/DDBJ databases">
        <authorList>
            <person name="Petersen C."/>
        </authorList>
    </citation>
    <scope>NUCLEOTIDE SEQUENCE</scope>
    <source>
        <strain evidence="8">IBT 17514</strain>
    </source>
</reference>
<dbReference type="Proteomes" id="UP001215712">
    <property type="component" value="Unassembled WGS sequence"/>
</dbReference>
<dbReference type="SMART" id="SM00066">
    <property type="entry name" value="GAL4"/>
    <property type="match status" value="1"/>
</dbReference>
<evidence type="ECO:0000256" key="6">
    <source>
        <dbReference type="SAM" id="MobiDB-lite"/>
    </source>
</evidence>
<keyword evidence="5" id="KW-0539">Nucleus</keyword>
<dbReference type="InterPro" id="IPR001138">
    <property type="entry name" value="Zn2Cys6_DnaBD"/>
</dbReference>
<dbReference type="PANTHER" id="PTHR47655">
    <property type="entry name" value="QUINIC ACID UTILIZATION ACTIVATOR"/>
    <property type="match status" value="1"/>
</dbReference>
<feature type="domain" description="Zn(2)-C6 fungal-type" evidence="7">
    <location>
        <begin position="15"/>
        <end position="45"/>
    </location>
</feature>
<dbReference type="GO" id="GO:0006351">
    <property type="term" value="P:DNA-templated transcription"/>
    <property type="evidence" value="ECO:0007669"/>
    <property type="project" value="InterPro"/>
</dbReference>
<dbReference type="CDD" id="cd12148">
    <property type="entry name" value="fungal_TF_MHR"/>
    <property type="match status" value="1"/>
</dbReference>
<keyword evidence="4" id="KW-0804">Transcription</keyword>
<evidence type="ECO:0000256" key="3">
    <source>
        <dbReference type="ARBA" id="ARBA00023125"/>
    </source>
</evidence>
<keyword evidence="3" id="KW-0238">DNA-binding</keyword>
<evidence type="ECO:0000313" key="8">
    <source>
        <dbReference type="EMBL" id="KAJ5732169.1"/>
    </source>
</evidence>